<dbReference type="Proteomes" id="UP000030111">
    <property type="component" value="Unassembled WGS sequence"/>
</dbReference>
<keyword evidence="1" id="KW-0812">Transmembrane</keyword>
<evidence type="ECO:0000313" key="3">
    <source>
        <dbReference type="Proteomes" id="UP000030111"/>
    </source>
</evidence>
<evidence type="ECO:0000256" key="1">
    <source>
        <dbReference type="SAM" id="Phobius"/>
    </source>
</evidence>
<dbReference type="RefSeq" id="WP_026990211.1">
    <property type="nucleotide sequence ID" value="NZ_AUGP01000017.1"/>
</dbReference>
<comment type="caution">
    <text evidence="2">The sequence shown here is derived from an EMBL/GenBank/DDBJ whole genome shotgun (WGS) entry which is preliminary data.</text>
</comment>
<accession>A0A0A2MLE4</accession>
<dbReference type="EMBL" id="JRLY01000010">
    <property type="protein sequence ID" value="KGO92406.1"/>
    <property type="molecule type" value="Genomic_DNA"/>
</dbReference>
<keyword evidence="1" id="KW-1133">Transmembrane helix</keyword>
<reference evidence="2 3" key="1">
    <citation type="submission" date="2013-09" db="EMBL/GenBank/DDBJ databases">
        <authorList>
            <person name="Zeng Z."/>
            <person name="Chen C."/>
        </authorList>
    </citation>
    <scope>NUCLEOTIDE SEQUENCE [LARGE SCALE GENOMIC DNA]</scope>
    <source>
        <strain evidence="2 3">WB 4.1-42</strain>
    </source>
</reference>
<dbReference type="OrthoDB" id="1364645at2"/>
<dbReference type="AlphaFoldDB" id="A0A0A2MLE4"/>
<proteinExistence type="predicted"/>
<organism evidence="2 3">
    <name type="scientific">Flavobacterium subsaxonicum WB 4.1-42 = DSM 21790</name>
    <dbReference type="NCBI Taxonomy" id="1121898"/>
    <lineage>
        <taxon>Bacteria</taxon>
        <taxon>Pseudomonadati</taxon>
        <taxon>Bacteroidota</taxon>
        <taxon>Flavobacteriia</taxon>
        <taxon>Flavobacteriales</taxon>
        <taxon>Flavobacteriaceae</taxon>
        <taxon>Flavobacterium</taxon>
    </lineage>
</organism>
<keyword evidence="3" id="KW-1185">Reference proteome</keyword>
<evidence type="ECO:0000313" key="2">
    <source>
        <dbReference type="EMBL" id="KGO92406.1"/>
    </source>
</evidence>
<gene>
    <name evidence="2" type="ORF">Q766_13170</name>
</gene>
<protein>
    <submittedName>
        <fullName evidence="2">Uncharacterized protein</fullName>
    </submittedName>
</protein>
<sequence length="80" mass="9170">MKIFLLLPNLILFTISYFNLSEPVAQGQQQNIVVTLLHVFVMLICVAFTTLIVRSMFTVKNVELEEERQNNTAQQQQVTA</sequence>
<name>A0A0A2MLE4_9FLAO</name>
<keyword evidence="1" id="KW-0472">Membrane</keyword>
<feature type="transmembrane region" description="Helical" evidence="1">
    <location>
        <begin position="37"/>
        <end position="57"/>
    </location>
</feature>